<protein>
    <submittedName>
        <fullName evidence="2">Uncharacterized protein</fullName>
    </submittedName>
</protein>
<feature type="compositionally biased region" description="Gly residues" evidence="1">
    <location>
        <begin position="51"/>
        <end position="64"/>
    </location>
</feature>
<feature type="region of interest" description="Disordered" evidence="1">
    <location>
        <begin position="1"/>
        <end position="120"/>
    </location>
</feature>
<name>A0A8K0JQP2_9TREE</name>
<feature type="compositionally biased region" description="Polar residues" evidence="1">
    <location>
        <begin position="25"/>
        <end position="35"/>
    </location>
</feature>
<feature type="compositionally biased region" description="Polar residues" evidence="1">
    <location>
        <begin position="105"/>
        <end position="120"/>
    </location>
</feature>
<dbReference type="EMBL" id="JABELV010000010">
    <property type="protein sequence ID" value="KAG7571185.1"/>
    <property type="molecule type" value="Genomic_DNA"/>
</dbReference>
<keyword evidence="3" id="KW-1185">Reference proteome</keyword>
<feature type="compositionally biased region" description="Polar residues" evidence="1">
    <location>
        <begin position="69"/>
        <end position="84"/>
    </location>
</feature>
<dbReference type="Proteomes" id="UP000812966">
    <property type="component" value="Unassembled WGS sequence"/>
</dbReference>
<organism evidence="2 3">
    <name type="scientific">Filobasidium floriforme</name>
    <dbReference type="NCBI Taxonomy" id="5210"/>
    <lineage>
        <taxon>Eukaryota</taxon>
        <taxon>Fungi</taxon>
        <taxon>Dikarya</taxon>
        <taxon>Basidiomycota</taxon>
        <taxon>Agaricomycotina</taxon>
        <taxon>Tremellomycetes</taxon>
        <taxon>Filobasidiales</taxon>
        <taxon>Filobasidiaceae</taxon>
        <taxon>Filobasidium</taxon>
    </lineage>
</organism>
<accession>A0A8K0JQP2</accession>
<evidence type="ECO:0000313" key="2">
    <source>
        <dbReference type="EMBL" id="KAG7571185.1"/>
    </source>
</evidence>
<dbReference type="Pfam" id="PF05032">
    <property type="entry name" value="Spo12"/>
    <property type="match status" value="1"/>
</dbReference>
<evidence type="ECO:0000313" key="3">
    <source>
        <dbReference type="Proteomes" id="UP000812966"/>
    </source>
</evidence>
<sequence length="120" mass="12745">MQTNQNNQTSGSTQRGENKAPNPFMENNANTQNIGDENKAAPTFLHKKGLLGRGGAKAGQGRGGFLASPTDNLMSPVTAKLNNSKQRHFMKGKPTTLFPSALGKQDNTGGEASKENNSPF</sequence>
<dbReference type="InterPro" id="IPR007727">
    <property type="entry name" value="Spo12"/>
</dbReference>
<dbReference type="AlphaFoldDB" id="A0A8K0JQP2"/>
<reference evidence="2" key="1">
    <citation type="submission" date="2020-04" db="EMBL/GenBank/DDBJ databases">
        <title>Analysis of mating type loci in Filobasidium floriforme.</title>
        <authorList>
            <person name="Nowrousian M."/>
        </authorList>
    </citation>
    <scope>NUCLEOTIDE SEQUENCE</scope>
    <source>
        <strain evidence="2">CBS 6242</strain>
    </source>
</reference>
<dbReference type="OrthoDB" id="2595963at2759"/>
<evidence type="ECO:0000256" key="1">
    <source>
        <dbReference type="SAM" id="MobiDB-lite"/>
    </source>
</evidence>
<gene>
    <name evidence="2" type="ORF">FFLO_00858</name>
</gene>
<feature type="compositionally biased region" description="Polar residues" evidence="1">
    <location>
        <begin position="1"/>
        <end position="15"/>
    </location>
</feature>
<proteinExistence type="predicted"/>
<comment type="caution">
    <text evidence="2">The sequence shown here is derived from an EMBL/GenBank/DDBJ whole genome shotgun (WGS) entry which is preliminary data.</text>
</comment>